<proteinExistence type="predicted"/>
<protein>
    <submittedName>
        <fullName evidence="1">Uncharacterized protein</fullName>
    </submittedName>
</protein>
<sequence>MSKKFRMLTKKNILLFVFIKDKKRNVTKVRSHSFLWINGVLLPTPRSQGTIFNKHEKLFFEIVPCDSEMNGRLTTSSFNGVQSADPRY</sequence>
<reference evidence="1 2" key="1">
    <citation type="journal article" date="2012" name="BMC Microbiol.">
        <title>Complete genome sequence of Enterococcus faecium strain TX16 and comparative genomic analysis of Enterococcus faecium genomes.</title>
        <authorList>
            <person name="Qin X."/>
            <person name="Galloway-Pena J.R."/>
            <person name="Sillanpaa J."/>
            <person name="Hyeob Roh J."/>
            <person name="Nallapareddy S.R."/>
            <person name="Chowdhury S."/>
            <person name="Bourgogne A."/>
            <person name="Choudhury T."/>
            <person name="Munzy D.M."/>
            <person name="Buhay C.J."/>
            <person name="Ding Y."/>
            <person name="Dugan-Rocha S."/>
            <person name="Liu W."/>
            <person name="Kovar C."/>
            <person name="Sodergren E."/>
            <person name="Highlander S."/>
            <person name="Petrosino J.F."/>
            <person name="Worley K.C."/>
            <person name="Gibbs R.A."/>
            <person name="Weinstock G.M."/>
            <person name="Murray B.E."/>
        </authorList>
    </citation>
    <scope>NUCLEOTIDE SEQUENCE [LARGE SCALE GENOMIC DNA]</scope>
    <source>
        <strain evidence="2">ATCC BAA-472 / TX0016 / DO</strain>
    </source>
</reference>
<dbReference type="EMBL" id="CP003583">
    <property type="protein sequence ID" value="AFK58825.1"/>
    <property type="molecule type" value="Genomic_DNA"/>
</dbReference>
<evidence type="ECO:0000313" key="1">
    <source>
        <dbReference type="EMBL" id="AFK58825.1"/>
    </source>
</evidence>
<keyword evidence="2" id="KW-1185">Reference proteome</keyword>
<evidence type="ECO:0000313" key="2">
    <source>
        <dbReference type="Proteomes" id="UP000005269"/>
    </source>
</evidence>
<dbReference type="HOGENOM" id="CLU_2464261_0_0_9"/>
<name>I3U1D7_ENTFD</name>
<dbReference type="KEGG" id="efu:HMPREF0351_11201"/>
<organism evidence="1 2">
    <name type="scientific">Enterococcus faecium (strain ATCC BAA-472 / TX0016 / DO)</name>
    <dbReference type="NCBI Taxonomy" id="333849"/>
    <lineage>
        <taxon>Bacteria</taxon>
        <taxon>Bacillati</taxon>
        <taxon>Bacillota</taxon>
        <taxon>Bacilli</taxon>
        <taxon>Lactobacillales</taxon>
        <taxon>Enterococcaceae</taxon>
        <taxon>Enterococcus</taxon>
    </lineage>
</organism>
<dbReference type="Proteomes" id="UP000005269">
    <property type="component" value="Chromosome"/>
</dbReference>
<gene>
    <name evidence="1" type="ORF">HMPREF0351_11201</name>
</gene>
<dbReference type="AlphaFoldDB" id="I3U1D7"/>
<accession>I3U1D7</accession>